<organism evidence="7 8">
    <name type="scientific">Polarella glacialis</name>
    <name type="common">Dinoflagellate</name>
    <dbReference type="NCBI Taxonomy" id="89957"/>
    <lineage>
        <taxon>Eukaryota</taxon>
        <taxon>Sar</taxon>
        <taxon>Alveolata</taxon>
        <taxon>Dinophyceae</taxon>
        <taxon>Suessiales</taxon>
        <taxon>Suessiaceae</taxon>
        <taxon>Polarella</taxon>
    </lineage>
</organism>
<accession>A0A813FMS7</accession>
<name>A0A813FMS7_POLGL</name>
<keyword evidence="1" id="KW-0479">Metal-binding</keyword>
<dbReference type="Pfam" id="PF01753">
    <property type="entry name" value="zf-MYND"/>
    <property type="match status" value="1"/>
</dbReference>
<feature type="transmembrane region" description="Helical" evidence="5">
    <location>
        <begin position="152"/>
        <end position="172"/>
    </location>
</feature>
<proteinExistence type="predicted"/>
<keyword evidence="3" id="KW-0862">Zinc</keyword>
<evidence type="ECO:0000313" key="8">
    <source>
        <dbReference type="Proteomes" id="UP000654075"/>
    </source>
</evidence>
<reference evidence="7" key="1">
    <citation type="submission" date="2021-02" db="EMBL/GenBank/DDBJ databases">
        <authorList>
            <person name="Dougan E. K."/>
            <person name="Rhodes N."/>
            <person name="Thang M."/>
            <person name="Chan C."/>
        </authorList>
    </citation>
    <scope>NUCLEOTIDE SEQUENCE</scope>
</reference>
<dbReference type="Proteomes" id="UP000654075">
    <property type="component" value="Unassembled WGS sequence"/>
</dbReference>
<dbReference type="PROSITE" id="PS50865">
    <property type="entry name" value="ZF_MYND_2"/>
    <property type="match status" value="1"/>
</dbReference>
<evidence type="ECO:0000256" key="2">
    <source>
        <dbReference type="ARBA" id="ARBA00022771"/>
    </source>
</evidence>
<dbReference type="AlphaFoldDB" id="A0A813FMS7"/>
<evidence type="ECO:0000259" key="6">
    <source>
        <dbReference type="PROSITE" id="PS50865"/>
    </source>
</evidence>
<keyword evidence="8" id="KW-1185">Reference proteome</keyword>
<evidence type="ECO:0000256" key="5">
    <source>
        <dbReference type="SAM" id="Phobius"/>
    </source>
</evidence>
<feature type="domain" description="MYND-type" evidence="6">
    <location>
        <begin position="90"/>
        <end position="126"/>
    </location>
</feature>
<dbReference type="EMBL" id="CAJNNV010025247">
    <property type="protein sequence ID" value="CAE8613386.1"/>
    <property type="molecule type" value="Genomic_DNA"/>
</dbReference>
<dbReference type="Gene3D" id="6.10.140.2220">
    <property type="match status" value="1"/>
</dbReference>
<dbReference type="OrthoDB" id="3174329at2759"/>
<keyword evidence="2 4" id="KW-0863">Zinc-finger</keyword>
<evidence type="ECO:0000313" key="7">
    <source>
        <dbReference type="EMBL" id="CAE8613386.1"/>
    </source>
</evidence>
<keyword evidence="5" id="KW-0472">Membrane</keyword>
<gene>
    <name evidence="7" type="ORF">PGLA1383_LOCUS31153</name>
</gene>
<evidence type="ECO:0000256" key="1">
    <source>
        <dbReference type="ARBA" id="ARBA00022723"/>
    </source>
</evidence>
<dbReference type="PROSITE" id="PS01360">
    <property type="entry name" value="ZF_MYND_1"/>
    <property type="match status" value="1"/>
</dbReference>
<keyword evidence="5" id="KW-1133">Transmembrane helix</keyword>
<dbReference type="SUPFAM" id="SSF144232">
    <property type="entry name" value="HIT/MYND zinc finger-like"/>
    <property type="match status" value="1"/>
</dbReference>
<sequence length="182" mass="20126">MYPDGSQIKRACDIVCAHCTDLDDVSGLQIVKQLNNSILPPSLPWGLGTDPVILLRAHLGWLLALQAALQTWIDKQNMDHTPATMEKKLCELCGNAAEQKCGKCLATYYCCIAHQTADWKKHKGLCLGAGTCSILKRQIFVNTRLTAYLSCLLLRAVAVFADIACFLLGSCYRQFFRTGRAM</sequence>
<dbReference type="GO" id="GO:0008270">
    <property type="term" value="F:zinc ion binding"/>
    <property type="evidence" value="ECO:0007669"/>
    <property type="project" value="UniProtKB-KW"/>
</dbReference>
<comment type="caution">
    <text evidence="7">The sequence shown here is derived from an EMBL/GenBank/DDBJ whole genome shotgun (WGS) entry which is preliminary data.</text>
</comment>
<dbReference type="InterPro" id="IPR002893">
    <property type="entry name" value="Znf_MYND"/>
</dbReference>
<keyword evidence="5" id="KW-0812">Transmembrane</keyword>
<protein>
    <recommendedName>
        <fullName evidence="6">MYND-type domain-containing protein</fullName>
    </recommendedName>
</protein>
<evidence type="ECO:0000256" key="3">
    <source>
        <dbReference type="ARBA" id="ARBA00022833"/>
    </source>
</evidence>
<evidence type="ECO:0000256" key="4">
    <source>
        <dbReference type="PROSITE-ProRule" id="PRU00134"/>
    </source>
</evidence>